<gene>
    <name evidence="1" type="ORF">P5G61_12345</name>
</gene>
<sequence>MYTLDTRNFVNSNEIYPILDLIRREMKKSGLYTGGDELTVMDALVEPNVINVEARRELAGYSALVTSVVYTYDNGVIEILTLERDANLIVEGFLIEITYPALVNEELEEETDIASFSTVRGTIIRENGLFKNLELEYIKAV</sequence>
<evidence type="ECO:0000313" key="2">
    <source>
        <dbReference type="Proteomes" id="UP001174205"/>
    </source>
</evidence>
<evidence type="ECO:0000313" key="1">
    <source>
        <dbReference type="EMBL" id="MDN4602019.1"/>
    </source>
</evidence>
<dbReference type="EMBL" id="JAROCD010000005">
    <property type="protein sequence ID" value="MDN4602019.1"/>
    <property type="molecule type" value="Genomic_DNA"/>
</dbReference>
<organism evidence="1 2">
    <name type="scientific">Paenibacillus vandeheii</name>
    <dbReference type="NCBI Taxonomy" id="3035917"/>
    <lineage>
        <taxon>Bacteria</taxon>
        <taxon>Bacillati</taxon>
        <taxon>Bacillota</taxon>
        <taxon>Bacilli</taxon>
        <taxon>Bacillales</taxon>
        <taxon>Paenibacillaceae</taxon>
        <taxon>Paenibacillus</taxon>
    </lineage>
</organism>
<proteinExistence type="predicted"/>
<name>A0ABT8JA79_9BACL</name>
<keyword evidence="2" id="KW-1185">Reference proteome</keyword>
<protein>
    <submittedName>
        <fullName evidence="1">Uncharacterized protein</fullName>
    </submittedName>
</protein>
<dbReference type="RefSeq" id="WP_236642083.1">
    <property type="nucleotide sequence ID" value="NZ_JAROCD010000005.1"/>
</dbReference>
<comment type="caution">
    <text evidence="1">The sequence shown here is derived from an EMBL/GenBank/DDBJ whole genome shotgun (WGS) entry which is preliminary data.</text>
</comment>
<accession>A0ABT8JA79</accession>
<dbReference type="Proteomes" id="UP001174205">
    <property type="component" value="Unassembled WGS sequence"/>
</dbReference>
<reference evidence="1" key="1">
    <citation type="submission" date="2023-03" db="EMBL/GenBank/DDBJ databases">
        <title>MT1 and MT2 Draft Genomes of Novel Species.</title>
        <authorList>
            <person name="Venkateswaran K."/>
        </authorList>
    </citation>
    <scope>NUCLEOTIDE SEQUENCE</scope>
    <source>
        <strain evidence="1">F6_3S_P_1C</strain>
    </source>
</reference>